<accession>A0ABY9Y599</accession>
<dbReference type="EMBL" id="CP134536">
    <property type="protein sequence ID" value="WNH13419.1"/>
    <property type="molecule type" value="Genomic_DNA"/>
</dbReference>
<reference evidence="2 3" key="1">
    <citation type="submission" date="2023-09" db="EMBL/GenBank/DDBJ databases">
        <title>Thalassobella suaedae gen. nov., sp. nov., a marine bacterium of the family Flavobacteriaceae isolated from a halophyte Suaeda japonica.</title>
        <authorList>
            <person name="Lee S.Y."/>
            <person name="Hwang C.Y."/>
        </authorList>
    </citation>
    <scope>NUCLEOTIDE SEQUENCE [LARGE SCALE GENOMIC DNA]</scope>
    <source>
        <strain evidence="2 3">HL-DH10</strain>
    </source>
</reference>
<dbReference type="PROSITE" id="PS51257">
    <property type="entry name" value="PROKAR_LIPOPROTEIN"/>
    <property type="match status" value="1"/>
</dbReference>
<evidence type="ECO:0000313" key="2">
    <source>
        <dbReference type="EMBL" id="WNH13419.1"/>
    </source>
</evidence>
<evidence type="ECO:0000256" key="1">
    <source>
        <dbReference type="SAM" id="Phobius"/>
    </source>
</evidence>
<protein>
    <recommendedName>
        <fullName evidence="4">Lipoprotein</fullName>
    </recommendedName>
</protein>
<sequence>MIKSLPQNNSTYNNLNTIILLLIVLLVMSCGTKKSSVQEGAIEEINPKLLFLNYTISKDKSDKKSIQFINKIIADGKAKSNSNKYFNTGKVGDLKCAQLDKDSTEINHVIIKNPLLKTIESLNDSLIFENKNIILNKAPISLRLQLNSKTKLIVISEIIDTLQNSSPLITTKLD</sequence>
<keyword evidence="3" id="KW-1185">Reference proteome</keyword>
<keyword evidence="1" id="KW-1133">Transmembrane helix</keyword>
<gene>
    <name evidence="2" type="ORF">RHP49_03975</name>
</gene>
<feature type="transmembrane region" description="Helical" evidence="1">
    <location>
        <begin position="12"/>
        <end position="29"/>
    </location>
</feature>
<proteinExistence type="predicted"/>
<keyword evidence="1" id="KW-0812">Transmembrane</keyword>
<evidence type="ECO:0000313" key="3">
    <source>
        <dbReference type="Proteomes" id="UP001303407"/>
    </source>
</evidence>
<dbReference type="Proteomes" id="UP001303407">
    <property type="component" value="Chromosome"/>
</dbReference>
<dbReference type="RefSeq" id="WP_415863389.1">
    <property type="nucleotide sequence ID" value="NZ_CP134536.1"/>
</dbReference>
<organism evidence="2 3">
    <name type="scientific">Thalassobellus suaedae</name>
    <dbReference type="NCBI Taxonomy" id="3074124"/>
    <lineage>
        <taxon>Bacteria</taxon>
        <taxon>Pseudomonadati</taxon>
        <taxon>Bacteroidota</taxon>
        <taxon>Flavobacteriia</taxon>
        <taxon>Flavobacteriales</taxon>
        <taxon>Flavobacteriaceae</taxon>
        <taxon>Thalassobellus</taxon>
    </lineage>
</organism>
<evidence type="ECO:0008006" key="4">
    <source>
        <dbReference type="Google" id="ProtNLM"/>
    </source>
</evidence>
<name>A0ABY9Y599_9FLAO</name>
<keyword evidence="1" id="KW-0472">Membrane</keyword>